<evidence type="ECO:0000256" key="1">
    <source>
        <dbReference type="ARBA" id="ARBA00023277"/>
    </source>
</evidence>
<organism evidence="2 3">
    <name type="scientific">Vibrio marisflavi CECT 7928</name>
    <dbReference type="NCBI Taxonomy" id="634439"/>
    <lineage>
        <taxon>Bacteria</taxon>
        <taxon>Pseudomonadati</taxon>
        <taxon>Pseudomonadota</taxon>
        <taxon>Gammaproteobacteria</taxon>
        <taxon>Vibrionales</taxon>
        <taxon>Vibrionaceae</taxon>
        <taxon>Vibrio</taxon>
    </lineage>
</organism>
<keyword evidence="2" id="KW-0808">Transferase</keyword>
<dbReference type="Proteomes" id="UP000838748">
    <property type="component" value="Unassembled WGS sequence"/>
</dbReference>
<sequence length="295" mass="30644">MSTCLALDIGGTKIAVAIVQKGRVEERTQIQTPSSQQPTQLAESLQRLIFSWKDKADYVAVASTGIIDGGELVALNPANLGGLNHFPLRSTIEELSGKPTAVINDAQAAAWAEYQSISQPVSEMAFITVSTGVGGGLIVNGELVIGKHGIAGHIGHTLADPNGPLCGCGRKGCLESIASGRAIAAAGQEHFGDKCTGKTVFEHFEHGDLQAKKIVSLSAQALANTVANLKISFDVQVVVLGGSIGLAPGYLPLVQSFLSKMPDAYQVKLTHALNGADAGLIGVASWAARQLNNDV</sequence>
<proteinExistence type="predicted"/>
<dbReference type="Pfam" id="PF00480">
    <property type="entry name" value="ROK"/>
    <property type="match status" value="1"/>
</dbReference>
<dbReference type="PROSITE" id="PS01125">
    <property type="entry name" value="ROK"/>
    <property type="match status" value="1"/>
</dbReference>
<dbReference type="RefSeq" id="WP_237361047.1">
    <property type="nucleotide sequence ID" value="NZ_CAKLDM010000002.1"/>
</dbReference>
<dbReference type="PANTHER" id="PTHR18964:SF169">
    <property type="entry name" value="N-ACETYLMANNOSAMINE KINASE"/>
    <property type="match status" value="1"/>
</dbReference>
<gene>
    <name evidence="2" type="primary">nanK</name>
    <name evidence="2" type="ORF">VMF7928_01708</name>
</gene>
<dbReference type="EC" id="2.7.1.60" evidence="2"/>
<dbReference type="InterPro" id="IPR000600">
    <property type="entry name" value="ROK"/>
</dbReference>
<dbReference type="Gene3D" id="3.30.420.40">
    <property type="match status" value="2"/>
</dbReference>
<accession>A0ABM9A2M8</accession>
<dbReference type="EMBL" id="CAKLDM010000002">
    <property type="protein sequence ID" value="CAH0538849.1"/>
    <property type="molecule type" value="Genomic_DNA"/>
</dbReference>
<dbReference type="NCBIfam" id="NF003461">
    <property type="entry name" value="PRK05082.1"/>
    <property type="match status" value="1"/>
</dbReference>
<comment type="caution">
    <text evidence="2">The sequence shown here is derived from an EMBL/GenBank/DDBJ whole genome shotgun (WGS) entry which is preliminary data.</text>
</comment>
<keyword evidence="2" id="KW-0418">Kinase</keyword>
<evidence type="ECO:0000313" key="3">
    <source>
        <dbReference type="Proteomes" id="UP000838748"/>
    </source>
</evidence>
<name>A0ABM9A2M8_9VIBR</name>
<evidence type="ECO:0000313" key="2">
    <source>
        <dbReference type="EMBL" id="CAH0538849.1"/>
    </source>
</evidence>
<dbReference type="SUPFAM" id="SSF53067">
    <property type="entry name" value="Actin-like ATPase domain"/>
    <property type="match status" value="1"/>
</dbReference>
<dbReference type="PANTHER" id="PTHR18964">
    <property type="entry name" value="ROK (REPRESSOR, ORF, KINASE) FAMILY"/>
    <property type="match status" value="1"/>
</dbReference>
<keyword evidence="3" id="KW-1185">Reference proteome</keyword>
<protein>
    <submittedName>
        <fullName evidence="2">N-acetylmannosamine kinase</fullName>
        <ecNumber evidence="2">2.7.1.60</ecNumber>
    </submittedName>
</protein>
<dbReference type="GO" id="GO:0009384">
    <property type="term" value="F:N-acylmannosamine kinase activity"/>
    <property type="evidence" value="ECO:0007669"/>
    <property type="project" value="UniProtKB-EC"/>
</dbReference>
<dbReference type="InterPro" id="IPR049874">
    <property type="entry name" value="ROK_cs"/>
</dbReference>
<reference evidence="2" key="1">
    <citation type="submission" date="2021-11" db="EMBL/GenBank/DDBJ databases">
        <authorList>
            <person name="Rodrigo-Torres L."/>
            <person name="Arahal R. D."/>
            <person name="Lucena T."/>
        </authorList>
    </citation>
    <scope>NUCLEOTIDE SEQUENCE</scope>
    <source>
        <strain evidence="2">CECT 7928</strain>
    </source>
</reference>
<keyword evidence="1" id="KW-0119">Carbohydrate metabolism</keyword>
<dbReference type="InterPro" id="IPR043129">
    <property type="entry name" value="ATPase_NBD"/>
</dbReference>
<dbReference type="CDD" id="cd24069">
    <property type="entry name" value="ASKHA_NBD_ROK_EcNanK-like"/>
    <property type="match status" value="1"/>
</dbReference>